<protein>
    <submittedName>
        <fullName evidence="2">Uncharacterized protein</fullName>
    </submittedName>
</protein>
<dbReference type="AlphaFoldDB" id="A0A194Q5M9"/>
<proteinExistence type="predicted"/>
<reference evidence="2 3" key="1">
    <citation type="journal article" date="2015" name="Nat. Commun.">
        <title>Outbred genome sequencing and CRISPR/Cas9 gene editing in butterflies.</title>
        <authorList>
            <person name="Li X."/>
            <person name="Fan D."/>
            <person name="Zhang W."/>
            <person name="Liu G."/>
            <person name="Zhang L."/>
            <person name="Zhao L."/>
            <person name="Fang X."/>
            <person name="Chen L."/>
            <person name="Dong Y."/>
            <person name="Chen Y."/>
            <person name="Ding Y."/>
            <person name="Zhao R."/>
            <person name="Feng M."/>
            <person name="Zhu Y."/>
            <person name="Feng Y."/>
            <person name="Jiang X."/>
            <person name="Zhu D."/>
            <person name="Xiang H."/>
            <person name="Feng X."/>
            <person name="Li S."/>
            <person name="Wang J."/>
            <person name="Zhang G."/>
            <person name="Kronforst M.R."/>
            <person name="Wang W."/>
        </authorList>
    </citation>
    <scope>NUCLEOTIDE SEQUENCE [LARGE SCALE GENOMIC DNA]</scope>
    <source>
        <strain evidence="2">Ya'a_city_454_Px</strain>
        <tissue evidence="2">Whole body</tissue>
    </source>
</reference>
<sequence length="119" mass="11841">MSNSPSRGPLSGALETSHSMERPPKRSKSSVTSQPELQRAADWCTAGRGGPGGGAGAGADAGGGGGGGGRAASDEVVAVVERGVRVAVCAQLALEVEAASLELEARGARSVRSPRRFKG</sequence>
<dbReference type="EMBL" id="KQ459460">
    <property type="protein sequence ID" value="KPJ00659.1"/>
    <property type="molecule type" value="Genomic_DNA"/>
</dbReference>
<dbReference type="Proteomes" id="UP000053268">
    <property type="component" value="Unassembled WGS sequence"/>
</dbReference>
<evidence type="ECO:0000256" key="1">
    <source>
        <dbReference type="SAM" id="MobiDB-lite"/>
    </source>
</evidence>
<evidence type="ECO:0000313" key="2">
    <source>
        <dbReference type="EMBL" id="KPJ00659.1"/>
    </source>
</evidence>
<keyword evidence="3" id="KW-1185">Reference proteome</keyword>
<accession>A0A194Q5M9</accession>
<feature type="compositionally biased region" description="Gly residues" evidence="1">
    <location>
        <begin position="47"/>
        <end position="70"/>
    </location>
</feature>
<feature type="region of interest" description="Disordered" evidence="1">
    <location>
        <begin position="1"/>
        <end position="72"/>
    </location>
</feature>
<evidence type="ECO:0000313" key="3">
    <source>
        <dbReference type="Proteomes" id="UP000053268"/>
    </source>
</evidence>
<organism evidence="2 3">
    <name type="scientific">Papilio xuthus</name>
    <name type="common">Asian swallowtail butterfly</name>
    <dbReference type="NCBI Taxonomy" id="66420"/>
    <lineage>
        <taxon>Eukaryota</taxon>
        <taxon>Metazoa</taxon>
        <taxon>Ecdysozoa</taxon>
        <taxon>Arthropoda</taxon>
        <taxon>Hexapoda</taxon>
        <taxon>Insecta</taxon>
        <taxon>Pterygota</taxon>
        <taxon>Neoptera</taxon>
        <taxon>Endopterygota</taxon>
        <taxon>Lepidoptera</taxon>
        <taxon>Glossata</taxon>
        <taxon>Ditrysia</taxon>
        <taxon>Papilionoidea</taxon>
        <taxon>Papilionidae</taxon>
        <taxon>Papilioninae</taxon>
        <taxon>Papilio</taxon>
    </lineage>
</organism>
<name>A0A194Q5M9_PAPXU</name>
<gene>
    <name evidence="2" type="ORF">RR46_07498</name>
</gene>